<comment type="function">
    <text evidence="6">Catalyzes the reversible interconversion of serine and glycine with tetrahydrofolate (THF) serving as the one-carbon carrier. This reaction serves as the major source of one-carbon groups required for the biosynthesis of purines, thymidylate, methionine, and other important biomolecules. Also exhibits THF-independent aldolase activity toward beta-hydroxyamino acids, producing glycine and aldehydes, via a retro-aldol mechanism.</text>
</comment>
<evidence type="ECO:0000256" key="5">
    <source>
        <dbReference type="ARBA" id="ARBA00022898"/>
    </source>
</evidence>
<dbReference type="InterPro" id="IPR039429">
    <property type="entry name" value="SHMT-like_dom"/>
</dbReference>
<evidence type="ECO:0000256" key="6">
    <source>
        <dbReference type="HAMAP-Rule" id="MF_00051"/>
    </source>
</evidence>
<evidence type="ECO:0000256" key="3">
    <source>
        <dbReference type="ARBA" id="ARBA00022563"/>
    </source>
</evidence>
<dbReference type="InterPro" id="IPR019798">
    <property type="entry name" value="Ser_HO-MeTrfase_PLP_BS"/>
</dbReference>
<keyword evidence="4 6" id="KW-0808">Transferase</keyword>
<dbReference type="InterPro" id="IPR015421">
    <property type="entry name" value="PyrdxlP-dep_Trfase_major"/>
</dbReference>
<feature type="binding site" evidence="6">
    <location>
        <position position="116"/>
    </location>
    <ligand>
        <name>(6S)-5,6,7,8-tetrahydrofolate</name>
        <dbReference type="ChEBI" id="CHEBI:57453"/>
    </ligand>
</feature>
<dbReference type="SUPFAM" id="SSF53383">
    <property type="entry name" value="PLP-dependent transferases"/>
    <property type="match status" value="1"/>
</dbReference>
<dbReference type="PANTHER" id="PTHR11680">
    <property type="entry name" value="SERINE HYDROXYMETHYLTRANSFERASE"/>
    <property type="match status" value="1"/>
</dbReference>
<keyword evidence="6" id="KW-0963">Cytoplasm</keyword>
<dbReference type="EMBL" id="AP025028">
    <property type="protein sequence ID" value="BDA78063.1"/>
    <property type="molecule type" value="Genomic_DNA"/>
</dbReference>
<dbReference type="InterPro" id="IPR001085">
    <property type="entry name" value="Ser_HO-MeTrfase"/>
</dbReference>
<comment type="cofactor">
    <cofactor evidence="1 6">
        <name>pyridoxal 5'-phosphate</name>
        <dbReference type="ChEBI" id="CHEBI:597326"/>
    </cofactor>
</comment>
<comment type="caution">
    <text evidence="6">Lacks conserved residue(s) required for the propagation of feature annotation.</text>
</comment>
<keyword evidence="9" id="KW-1185">Reference proteome</keyword>
<gene>
    <name evidence="6 8" type="primary">glyA</name>
    <name evidence="8" type="ORF">LPTSP3_g09930</name>
</gene>
<comment type="pathway">
    <text evidence="6">Amino-acid biosynthesis; glycine biosynthesis; glycine from L-serine: step 1/1.</text>
</comment>
<dbReference type="PROSITE" id="PS00096">
    <property type="entry name" value="SHMT"/>
    <property type="match status" value="1"/>
</dbReference>
<dbReference type="Pfam" id="PF00464">
    <property type="entry name" value="SHMT"/>
    <property type="match status" value="1"/>
</dbReference>
<evidence type="ECO:0000256" key="2">
    <source>
        <dbReference type="ARBA" id="ARBA00006376"/>
    </source>
</evidence>
<protein>
    <recommendedName>
        <fullName evidence="6">Serine hydroxymethyltransferase</fullName>
        <shortName evidence="6">SHMT</shortName>
        <shortName evidence="6">Serine methylase</shortName>
        <ecNumber evidence="6">2.1.2.1</ecNumber>
    </recommendedName>
</protein>
<evidence type="ECO:0000259" key="7">
    <source>
        <dbReference type="Pfam" id="PF00464"/>
    </source>
</evidence>
<accession>A0ABN6KEN5</accession>
<dbReference type="EC" id="2.1.2.1" evidence="6"/>
<dbReference type="InterPro" id="IPR015422">
    <property type="entry name" value="PyrdxlP-dep_Trfase_small"/>
</dbReference>
<evidence type="ECO:0000256" key="1">
    <source>
        <dbReference type="ARBA" id="ARBA00001933"/>
    </source>
</evidence>
<dbReference type="InterPro" id="IPR015424">
    <property type="entry name" value="PyrdxlP-dep_Trfase"/>
</dbReference>
<organism evidence="8 9">
    <name type="scientific">Leptospira kobayashii</name>
    <dbReference type="NCBI Taxonomy" id="1917830"/>
    <lineage>
        <taxon>Bacteria</taxon>
        <taxon>Pseudomonadati</taxon>
        <taxon>Spirochaetota</taxon>
        <taxon>Spirochaetia</taxon>
        <taxon>Leptospirales</taxon>
        <taxon>Leptospiraceae</taxon>
        <taxon>Leptospira</taxon>
    </lineage>
</organism>
<dbReference type="CDD" id="cd00378">
    <property type="entry name" value="SHMT"/>
    <property type="match status" value="1"/>
</dbReference>
<dbReference type="Gene3D" id="3.90.1150.10">
    <property type="entry name" value="Aspartate Aminotransferase, domain 1"/>
    <property type="match status" value="1"/>
</dbReference>
<evidence type="ECO:0000313" key="8">
    <source>
        <dbReference type="EMBL" id="BDA78063.1"/>
    </source>
</evidence>
<evidence type="ECO:0000313" key="9">
    <source>
        <dbReference type="Proteomes" id="UP000245263"/>
    </source>
</evidence>
<dbReference type="RefSeq" id="WP_109018570.1">
    <property type="nucleotide sequence ID" value="NZ_AP025028.1"/>
</dbReference>
<dbReference type="InterPro" id="IPR049943">
    <property type="entry name" value="Ser_HO-MeTrfase-like"/>
</dbReference>
<sequence>MSLQNQDPEVYSALKHEDERQENSLEMIASENFVSQAVLETYHSTLTNKYAEGYPGKRYYNGCENADKVEQLAIDRAKKLFSAEYANVQPHSGAQANMAVFLAALEPGDSFLGMNLAHGGHLTHGSPVNISGKYYKPIPYGVTEKEETIDYAEVAKLAKEHKPKLIVVGASAYPRTIDFTKFKEIADSIGAKLMADIAHIAGLVVAGEHPSPVGLFDYVTTTTHKTLRGPRGGLILSQTENEKILNSRVFPGIQGGPLMHVIAAKAVAFGEALQPEFKTYIKQVLKNAKILAETFQKRGFRVVSGGTDNHIVLLDVSVKGLTGRDAADGLDEVGITVNKNAIPFDKNPPAVASGIRLGSPALTTRGLKDAEIEKVANLICDFLDHYGDASWKEKVKAGVKEITKSFPMAGFRLE</sequence>
<feature type="binding site" evidence="6">
    <location>
        <position position="242"/>
    </location>
    <ligand>
        <name>(6S)-5,6,7,8-tetrahydrofolate</name>
        <dbReference type="ChEBI" id="CHEBI:57453"/>
    </ligand>
</feature>
<dbReference type="PIRSF" id="PIRSF000412">
    <property type="entry name" value="SHMT"/>
    <property type="match status" value="1"/>
</dbReference>
<comment type="subunit">
    <text evidence="6">Homodimer.</text>
</comment>
<comment type="similarity">
    <text evidence="2 6">Belongs to the SHMT family.</text>
</comment>
<dbReference type="PANTHER" id="PTHR11680:SF35">
    <property type="entry name" value="SERINE HYDROXYMETHYLTRANSFERASE 1"/>
    <property type="match status" value="1"/>
</dbReference>
<evidence type="ECO:0000256" key="4">
    <source>
        <dbReference type="ARBA" id="ARBA00022679"/>
    </source>
</evidence>
<keyword evidence="3 6" id="KW-0554">One-carbon metabolism</keyword>
<comment type="catalytic activity">
    <reaction evidence="6">
        <text>(6R)-5,10-methylene-5,6,7,8-tetrahydrofolate + glycine + H2O = (6S)-5,6,7,8-tetrahydrofolate + L-serine</text>
        <dbReference type="Rhea" id="RHEA:15481"/>
        <dbReference type="ChEBI" id="CHEBI:15377"/>
        <dbReference type="ChEBI" id="CHEBI:15636"/>
        <dbReference type="ChEBI" id="CHEBI:33384"/>
        <dbReference type="ChEBI" id="CHEBI:57305"/>
        <dbReference type="ChEBI" id="CHEBI:57453"/>
        <dbReference type="EC" id="2.1.2.1"/>
    </reaction>
</comment>
<dbReference type="Proteomes" id="UP000245263">
    <property type="component" value="Chromosome 1"/>
</dbReference>
<proteinExistence type="inferred from homology"/>
<keyword evidence="5 6" id="KW-0663">Pyridoxal phosphate</keyword>
<reference evidence="8 9" key="1">
    <citation type="submission" date="2021-08" db="EMBL/GenBank/DDBJ databases">
        <title>Complete genome sequence of Leptospira kobayashii strain E30.</title>
        <authorList>
            <person name="Nakao R."/>
            <person name="Nakamura S."/>
            <person name="Masuzawa T."/>
            <person name="Koizumi N."/>
        </authorList>
    </citation>
    <scope>NUCLEOTIDE SEQUENCE [LARGE SCALE GENOMIC DNA]</scope>
    <source>
        <strain evidence="8 9">E30</strain>
    </source>
</reference>
<dbReference type="Gene3D" id="3.40.640.10">
    <property type="entry name" value="Type I PLP-dependent aspartate aminotransferase-like (Major domain)"/>
    <property type="match status" value="1"/>
</dbReference>
<dbReference type="HAMAP" id="MF_00051">
    <property type="entry name" value="SHMT"/>
    <property type="match status" value="1"/>
</dbReference>
<feature type="domain" description="Serine hydroxymethyltransferase-like" evidence="7">
    <location>
        <begin position="3"/>
        <end position="379"/>
    </location>
</feature>
<keyword evidence="6" id="KW-0028">Amino-acid biosynthesis</keyword>
<feature type="modified residue" description="N6-(pyridoxal phosphate)lysine" evidence="6">
    <location>
        <position position="225"/>
    </location>
</feature>
<comment type="subcellular location">
    <subcellularLocation>
        <location evidence="6">Cytoplasm</location>
    </subcellularLocation>
</comment>
<feature type="site" description="Plays an important role in substrate specificity" evidence="6">
    <location>
        <position position="224"/>
    </location>
</feature>
<name>A0ABN6KEN5_9LEPT</name>
<comment type="pathway">
    <text evidence="6">One-carbon metabolism; tetrahydrofolate interconversion.</text>
</comment>
<dbReference type="NCBIfam" id="NF000586">
    <property type="entry name" value="PRK00011.1"/>
    <property type="match status" value="1"/>
</dbReference>
<feature type="binding site" evidence="6">
    <location>
        <begin position="120"/>
        <end position="122"/>
    </location>
    <ligand>
        <name>(6S)-5,6,7,8-tetrahydrofolate</name>
        <dbReference type="ChEBI" id="CHEBI:57453"/>
    </ligand>
</feature>